<keyword evidence="3 7" id="KW-0812">Transmembrane</keyword>
<feature type="transmembrane region" description="Helical" evidence="7">
    <location>
        <begin position="418"/>
        <end position="442"/>
    </location>
</feature>
<feature type="transmembrane region" description="Helical" evidence="7">
    <location>
        <begin position="113"/>
        <end position="136"/>
    </location>
</feature>
<feature type="transmembrane region" description="Helical" evidence="7">
    <location>
        <begin position="61"/>
        <end position="81"/>
    </location>
</feature>
<dbReference type="PANTHER" id="PTHR43385:SF1">
    <property type="entry name" value="RIBOFLAVIN TRANSPORTER RIBJ"/>
    <property type="match status" value="1"/>
</dbReference>
<dbReference type="EMBL" id="JABSTV010001253">
    <property type="protein sequence ID" value="KAH7944384.1"/>
    <property type="molecule type" value="Genomic_DNA"/>
</dbReference>
<dbReference type="SUPFAM" id="SSF103473">
    <property type="entry name" value="MFS general substrate transporter"/>
    <property type="match status" value="1"/>
</dbReference>
<gene>
    <name evidence="8" type="ORF">HPB52_018865</name>
</gene>
<evidence type="ECO:0000256" key="3">
    <source>
        <dbReference type="ARBA" id="ARBA00022692"/>
    </source>
</evidence>
<protein>
    <recommendedName>
        <fullName evidence="10">Monocarboxylate transporter</fullName>
    </recommendedName>
</protein>
<comment type="caution">
    <text evidence="8">The sequence shown here is derived from an EMBL/GenBank/DDBJ whole genome shotgun (WGS) entry which is preliminary data.</text>
</comment>
<evidence type="ECO:0000256" key="6">
    <source>
        <dbReference type="SAM" id="MobiDB-lite"/>
    </source>
</evidence>
<proteinExistence type="predicted"/>
<feature type="transmembrane region" description="Helical" evidence="7">
    <location>
        <begin position="88"/>
        <end position="107"/>
    </location>
</feature>
<organism evidence="8 9">
    <name type="scientific">Rhipicephalus sanguineus</name>
    <name type="common">Brown dog tick</name>
    <name type="synonym">Ixodes sanguineus</name>
    <dbReference type="NCBI Taxonomy" id="34632"/>
    <lineage>
        <taxon>Eukaryota</taxon>
        <taxon>Metazoa</taxon>
        <taxon>Ecdysozoa</taxon>
        <taxon>Arthropoda</taxon>
        <taxon>Chelicerata</taxon>
        <taxon>Arachnida</taxon>
        <taxon>Acari</taxon>
        <taxon>Parasitiformes</taxon>
        <taxon>Ixodida</taxon>
        <taxon>Ixodoidea</taxon>
        <taxon>Ixodidae</taxon>
        <taxon>Rhipicephalinae</taxon>
        <taxon>Rhipicephalus</taxon>
        <taxon>Rhipicephalus</taxon>
    </lineage>
</organism>
<dbReference type="VEuPathDB" id="VectorBase:RSAN_042740"/>
<dbReference type="PANTHER" id="PTHR43385">
    <property type="entry name" value="RIBOFLAVIN TRANSPORTER RIBJ"/>
    <property type="match status" value="1"/>
</dbReference>
<feature type="transmembrane region" description="Helical" evidence="7">
    <location>
        <begin position="386"/>
        <end position="406"/>
    </location>
</feature>
<dbReference type="AlphaFoldDB" id="A0A9D4PKB1"/>
<accession>A0A9D4PKB1</accession>
<dbReference type="InterPro" id="IPR036259">
    <property type="entry name" value="MFS_trans_sf"/>
</dbReference>
<evidence type="ECO:0000313" key="9">
    <source>
        <dbReference type="Proteomes" id="UP000821837"/>
    </source>
</evidence>
<comment type="subcellular location">
    <subcellularLocation>
        <location evidence="1">Membrane</location>
        <topology evidence="1">Multi-pass membrane protein</topology>
    </subcellularLocation>
</comment>
<name>A0A9D4PKB1_RHISA</name>
<evidence type="ECO:0000256" key="1">
    <source>
        <dbReference type="ARBA" id="ARBA00004141"/>
    </source>
</evidence>
<reference evidence="8" key="1">
    <citation type="journal article" date="2020" name="Cell">
        <title>Large-Scale Comparative Analyses of Tick Genomes Elucidate Their Genetic Diversity and Vector Capacities.</title>
        <authorList>
            <consortium name="Tick Genome and Microbiome Consortium (TIGMIC)"/>
            <person name="Jia N."/>
            <person name="Wang J."/>
            <person name="Shi W."/>
            <person name="Du L."/>
            <person name="Sun Y."/>
            <person name="Zhan W."/>
            <person name="Jiang J.F."/>
            <person name="Wang Q."/>
            <person name="Zhang B."/>
            <person name="Ji P."/>
            <person name="Bell-Sakyi L."/>
            <person name="Cui X.M."/>
            <person name="Yuan T.T."/>
            <person name="Jiang B.G."/>
            <person name="Yang W.F."/>
            <person name="Lam T.T."/>
            <person name="Chang Q.C."/>
            <person name="Ding S.J."/>
            <person name="Wang X.J."/>
            <person name="Zhu J.G."/>
            <person name="Ruan X.D."/>
            <person name="Zhao L."/>
            <person name="Wei J.T."/>
            <person name="Ye R.Z."/>
            <person name="Que T.C."/>
            <person name="Du C.H."/>
            <person name="Zhou Y.H."/>
            <person name="Cheng J.X."/>
            <person name="Dai P.F."/>
            <person name="Guo W.B."/>
            <person name="Han X.H."/>
            <person name="Huang E.J."/>
            <person name="Li L.F."/>
            <person name="Wei W."/>
            <person name="Gao Y.C."/>
            <person name="Liu J.Z."/>
            <person name="Shao H.Z."/>
            <person name="Wang X."/>
            <person name="Wang C.C."/>
            <person name="Yang T.C."/>
            <person name="Huo Q.B."/>
            <person name="Li W."/>
            <person name="Chen H.Y."/>
            <person name="Chen S.E."/>
            <person name="Zhou L.G."/>
            <person name="Ni X.B."/>
            <person name="Tian J.H."/>
            <person name="Sheng Y."/>
            <person name="Liu T."/>
            <person name="Pan Y.S."/>
            <person name="Xia L.Y."/>
            <person name="Li J."/>
            <person name="Zhao F."/>
            <person name="Cao W.C."/>
        </authorList>
    </citation>
    <scope>NUCLEOTIDE SEQUENCE</scope>
    <source>
        <strain evidence="8">Rsan-2018</strain>
    </source>
</reference>
<evidence type="ECO:0000313" key="8">
    <source>
        <dbReference type="EMBL" id="KAH7944384.1"/>
    </source>
</evidence>
<evidence type="ECO:0008006" key="10">
    <source>
        <dbReference type="Google" id="ProtNLM"/>
    </source>
</evidence>
<feature type="transmembrane region" description="Helical" evidence="7">
    <location>
        <begin position="178"/>
        <end position="196"/>
    </location>
</feature>
<keyword evidence="5 7" id="KW-0472">Membrane</keyword>
<dbReference type="GO" id="GO:0022857">
    <property type="term" value="F:transmembrane transporter activity"/>
    <property type="evidence" value="ECO:0007669"/>
    <property type="project" value="InterPro"/>
</dbReference>
<dbReference type="InterPro" id="IPR052983">
    <property type="entry name" value="MFS_Riboflavin_Transporter"/>
</dbReference>
<feature type="region of interest" description="Disordered" evidence="6">
    <location>
        <begin position="496"/>
        <end position="521"/>
    </location>
</feature>
<dbReference type="Pfam" id="PF07690">
    <property type="entry name" value="MFS_1"/>
    <property type="match status" value="1"/>
</dbReference>
<feature type="transmembrane region" description="Helical" evidence="7">
    <location>
        <begin position="21"/>
        <end position="49"/>
    </location>
</feature>
<keyword evidence="4 7" id="KW-1133">Transmembrane helix</keyword>
<feature type="transmembrane region" description="Helical" evidence="7">
    <location>
        <begin position="462"/>
        <end position="483"/>
    </location>
</feature>
<dbReference type="GO" id="GO:0016020">
    <property type="term" value="C:membrane"/>
    <property type="evidence" value="ECO:0007669"/>
    <property type="project" value="UniProtKB-SubCell"/>
</dbReference>
<evidence type="ECO:0000256" key="4">
    <source>
        <dbReference type="ARBA" id="ARBA00022989"/>
    </source>
</evidence>
<evidence type="ECO:0000256" key="2">
    <source>
        <dbReference type="ARBA" id="ARBA00022448"/>
    </source>
</evidence>
<feature type="compositionally biased region" description="Basic and acidic residues" evidence="6">
    <location>
        <begin position="496"/>
        <end position="515"/>
    </location>
</feature>
<evidence type="ECO:0000256" key="7">
    <source>
        <dbReference type="SAM" id="Phobius"/>
    </source>
</evidence>
<feature type="transmembrane region" description="Helical" evidence="7">
    <location>
        <begin position="300"/>
        <end position="325"/>
    </location>
</feature>
<dbReference type="InterPro" id="IPR011701">
    <property type="entry name" value="MFS"/>
</dbReference>
<dbReference type="Proteomes" id="UP000821837">
    <property type="component" value="Unassembled WGS sequence"/>
</dbReference>
<keyword evidence="2" id="KW-0813">Transport</keyword>
<feature type="transmembrane region" description="Helical" evidence="7">
    <location>
        <begin position="145"/>
        <end position="166"/>
    </location>
</feature>
<sequence>MPGSLSLRNDPQFGVDSRWSWISAFFCSWVLFLAMATPRVTGMLFYGVLETFRVSRQEASWSVALAGTVLVLAGPIAGALCQRFSCRTILIVCSPLAGIGASLCYLAESVTFITVSFGILLGCALSGMYVAANVLVAQHFEERRAVACSLVYTVSGLNNVVLPPLVEFLQTTYGVRGAFLLYGAILLNAIPPIIILRSPPWLTKSKHAPKMIEPGIDDASNVTRVSSAGSGENGATTDLSLKSSSYSQTESECRHSASPSISTVAISSRICLCEDEDLEKVSRAQKVLSCLRLGPTAKQFLTWSFLVNGLSFAAVFFTAGVFVLIPADLAGDRGLKPSQSVYVLQAFSTADIVFRAVVGVAIDYRILSIESAMLLGFVVQGAAYEWLVWTAALPPMIAAAFFMGATCGSRLSLQAPALVQDFGISTLPTMMGGVSFCAGVSLLARPVLIGYYRDTLGNYNGLLHSMAALNAFFVCMWTAKLIVKRITALKMQAAENKETSRTDLQHSGTDAKRSGESSAAA</sequence>
<reference evidence="8" key="2">
    <citation type="submission" date="2021-09" db="EMBL/GenBank/DDBJ databases">
        <authorList>
            <person name="Jia N."/>
            <person name="Wang J."/>
            <person name="Shi W."/>
            <person name="Du L."/>
            <person name="Sun Y."/>
            <person name="Zhan W."/>
            <person name="Jiang J."/>
            <person name="Wang Q."/>
            <person name="Zhang B."/>
            <person name="Ji P."/>
            <person name="Sakyi L.B."/>
            <person name="Cui X."/>
            <person name="Yuan T."/>
            <person name="Jiang B."/>
            <person name="Yang W."/>
            <person name="Lam T.T.-Y."/>
            <person name="Chang Q."/>
            <person name="Ding S."/>
            <person name="Wang X."/>
            <person name="Zhu J."/>
            <person name="Ruan X."/>
            <person name="Zhao L."/>
            <person name="Wei J."/>
            <person name="Que T."/>
            <person name="Du C."/>
            <person name="Cheng J."/>
            <person name="Dai P."/>
            <person name="Han X."/>
            <person name="Huang E."/>
            <person name="Gao Y."/>
            <person name="Liu J."/>
            <person name="Shao H."/>
            <person name="Ye R."/>
            <person name="Li L."/>
            <person name="Wei W."/>
            <person name="Wang X."/>
            <person name="Wang C."/>
            <person name="Huo Q."/>
            <person name="Li W."/>
            <person name="Guo W."/>
            <person name="Chen H."/>
            <person name="Chen S."/>
            <person name="Zhou L."/>
            <person name="Zhou L."/>
            <person name="Ni X."/>
            <person name="Tian J."/>
            <person name="Zhou Y."/>
            <person name="Sheng Y."/>
            <person name="Liu T."/>
            <person name="Pan Y."/>
            <person name="Xia L."/>
            <person name="Li J."/>
            <person name="Zhao F."/>
            <person name="Cao W."/>
        </authorList>
    </citation>
    <scope>NUCLEOTIDE SEQUENCE</scope>
    <source>
        <strain evidence="8">Rsan-2018</strain>
        <tissue evidence="8">Larvae</tissue>
    </source>
</reference>
<dbReference type="Gene3D" id="1.20.1250.20">
    <property type="entry name" value="MFS general substrate transporter like domains"/>
    <property type="match status" value="1"/>
</dbReference>
<keyword evidence="9" id="KW-1185">Reference proteome</keyword>
<evidence type="ECO:0000256" key="5">
    <source>
        <dbReference type="ARBA" id="ARBA00023136"/>
    </source>
</evidence>